<dbReference type="AlphaFoldDB" id="A0A8K1FKN6"/>
<organism evidence="1 2">
    <name type="scientific">Pythium oligandrum</name>
    <name type="common">Mycoparasitic fungus</name>
    <dbReference type="NCBI Taxonomy" id="41045"/>
    <lineage>
        <taxon>Eukaryota</taxon>
        <taxon>Sar</taxon>
        <taxon>Stramenopiles</taxon>
        <taxon>Oomycota</taxon>
        <taxon>Peronosporomycetes</taxon>
        <taxon>Pythiales</taxon>
        <taxon>Pythiaceae</taxon>
        <taxon>Pythium</taxon>
    </lineage>
</organism>
<proteinExistence type="predicted"/>
<name>A0A8K1FKN6_PYTOL</name>
<dbReference type="PANTHER" id="PTHR46731">
    <property type="entry name" value="F-BOX ONLY PROTEIN 15"/>
    <property type="match status" value="1"/>
</dbReference>
<dbReference type="Proteomes" id="UP000794436">
    <property type="component" value="Unassembled WGS sequence"/>
</dbReference>
<reference evidence="1" key="1">
    <citation type="submission" date="2019-03" db="EMBL/GenBank/DDBJ databases">
        <title>Long read genome sequence of the mycoparasitic Pythium oligandrum ATCC 38472 isolated from sugarbeet rhizosphere.</title>
        <authorList>
            <person name="Gaulin E."/>
        </authorList>
    </citation>
    <scope>NUCLEOTIDE SEQUENCE</scope>
    <source>
        <strain evidence="1">ATCC 38472_TT</strain>
    </source>
</reference>
<sequence length="438" mass="48555">MERRNRPMLLEPAAPRRISQLTKGPESRLPRRSNNQIASDILSKAPVGPIATKTFVGANASAITKKKVDEIFKRLQPHSIVQGYDKAQIALKLDATFIVNGETLSVCDPSDRDSIQTKWLSQQATPSAKTAASRPSSFHYAQCLDFDSPHVDLSLDTIKQLEVTLTSRATSSSTRLFSSTEPLTKKAWRLVAETDEKIGLALYEVSFGPWNSSALLVLAWKQRLQIAHFHLQLHVPEMLYCCPSRMIRILPDDVDKSYGLHSYTTAITLRDCHSVFWESECYDISFGSFAAPASGKQQVAQSELLDSLTGYRDRARYTTGVPGFAVSTEALSFSMENALIVDFCVWDASCNPIWGFTRSLAVLKRATTRTADDFSVSIGSGQRDLGELSYTDATRGNSLIIQLETLQGDKGKRIFVKQITVEFSAAFVNKTFGTNYVV</sequence>
<evidence type="ECO:0000313" key="2">
    <source>
        <dbReference type="Proteomes" id="UP000794436"/>
    </source>
</evidence>
<gene>
    <name evidence="1" type="ORF">Poli38472_005635</name>
</gene>
<keyword evidence="2" id="KW-1185">Reference proteome</keyword>
<protein>
    <submittedName>
        <fullName evidence="1">Uncharacterized protein</fullName>
    </submittedName>
</protein>
<dbReference type="OrthoDB" id="3219396at2759"/>
<accession>A0A8K1FKN6</accession>
<comment type="caution">
    <text evidence="1">The sequence shown here is derived from an EMBL/GenBank/DDBJ whole genome shotgun (WGS) entry which is preliminary data.</text>
</comment>
<dbReference type="GO" id="GO:0019005">
    <property type="term" value="C:SCF ubiquitin ligase complex"/>
    <property type="evidence" value="ECO:0007669"/>
    <property type="project" value="TreeGrafter"/>
</dbReference>
<dbReference type="PANTHER" id="PTHR46731:SF1">
    <property type="entry name" value="F-BOX ONLY PROTEIN 15"/>
    <property type="match status" value="1"/>
</dbReference>
<evidence type="ECO:0000313" key="1">
    <source>
        <dbReference type="EMBL" id="TMW63017.1"/>
    </source>
</evidence>
<dbReference type="EMBL" id="SPLM01000073">
    <property type="protein sequence ID" value="TMW63017.1"/>
    <property type="molecule type" value="Genomic_DNA"/>
</dbReference>